<evidence type="ECO:0000313" key="3">
    <source>
        <dbReference type="EMBL" id="MFF9887712.1"/>
    </source>
</evidence>
<dbReference type="Pfam" id="PF13193">
    <property type="entry name" value="AMP-binding_C"/>
    <property type="match status" value="1"/>
</dbReference>
<sequence length="564" mass="60508">MTAVATGLARPPAEWFDTARPWRRDVVVPELLAEAARRHGARPALVTAQGTAYTHAELFTASGRTAGLLRELGAGPGSFIGLLSDHHPEAVRGIIGALRAGAAYVPVDPRWPTDRMARVLNQVGCDRLLVDRSNLARAAELVSRIPTVQQLVCLDGPSTDVPGAHVWGTDAADASEPLSHAAVGCGPEDLAYVIFTSGSTGQPKGVMVRHRTIVNAFEWVNREFAVTESDRQLLVTSWAFDLSVHDTLGVLSAGGSVRIVPDDDLVNPGVLARILDTEEITCLTAGPAAISLILSSAGPRADGPVPSLRLVLTGGDWIPVSMPGALRERFPRAEVVSAGGATEATIWSNFYRIREVDPSWPSIPYGTPLQNSRYYVLDENYDHQPIGEPGDLYIGGECLSEGYFGDRALTAAKFLPDPHSPLAGGRMYHTGDRARWLTDGNLEFLGRRDDQVKVRGYRIELGDVQAALATHPAVSAAAVVAVDVAGERGLVGYYACRADAVVPGELRAHIAKLLPEYMIPSPLIPLQHIPMTANGKFDRVELARQAKQALHVHGPECGRFCVGE</sequence>
<evidence type="ECO:0000259" key="2">
    <source>
        <dbReference type="Pfam" id="PF13193"/>
    </source>
</evidence>
<name>A0ABW6Z965_9ACTN</name>
<organism evidence="3 4">
    <name type="scientific">Streptomyces eurythermus</name>
    <dbReference type="NCBI Taxonomy" id="42237"/>
    <lineage>
        <taxon>Bacteria</taxon>
        <taxon>Bacillati</taxon>
        <taxon>Actinomycetota</taxon>
        <taxon>Actinomycetes</taxon>
        <taxon>Kitasatosporales</taxon>
        <taxon>Streptomycetaceae</taxon>
        <taxon>Streptomyces</taxon>
    </lineage>
</organism>
<accession>A0ABW6Z965</accession>
<dbReference type="PANTHER" id="PTHR45527:SF1">
    <property type="entry name" value="FATTY ACID SYNTHASE"/>
    <property type="match status" value="1"/>
</dbReference>
<dbReference type="RefSeq" id="WP_030793621.1">
    <property type="nucleotide sequence ID" value="NZ_JBFACJ010000044.1"/>
</dbReference>
<feature type="domain" description="AMP-binding enzyme C-terminal" evidence="2">
    <location>
        <begin position="464"/>
        <end position="536"/>
    </location>
</feature>
<dbReference type="EMBL" id="JBICBM010000036">
    <property type="protein sequence ID" value="MFF9887712.1"/>
    <property type="molecule type" value="Genomic_DNA"/>
</dbReference>
<dbReference type="PROSITE" id="PS00455">
    <property type="entry name" value="AMP_BINDING"/>
    <property type="match status" value="1"/>
</dbReference>
<dbReference type="InterPro" id="IPR020845">
    <property type="entry name" value="AMP-binding_CS"/>
</dbReference>
<dbReference type="SUPFAM" id="SSF56801">
    <property type="entry name" value="Acetyl-CoA synthetase-like"/>
    <property type="match status" value="1"/>
</dbReference>
<dbReference type="CDD" id="cd05930">
    <property type="entry name" value="A_NRPS"/>
    <property type="match status" value="1"/>
</dbReference>
<dbReference type="InterPro" id="IPR020459">
    <property type="entry name" value="AMP-binding"/>
</dbReference>
<dbReference type="InterPro" id="IPR025110">
    <property type="entry name" value="AMP-bd_C"/>
</dbReference>
<reference evidence="3 4" key="1">
    <citation type="submission" date="2024-10" db="EMBL/GenBank/DDBJ databases">
        <title>The Natural Products Discovery Center: Release of the First 8490 Sequenced Strains for Exploring Actinobacteria Biosynthetic Diversity.</title>
        <authorList>
            <person name="Kalkreuter E."/>
            <person name="Kautsar S.A."/>
            <person name="Yang D."/>
            <person name="Bader C.D."/>
            <person name="Teijaro C.N."/>
            <person name="Fluegel L."/>
            <person name="Davis C.M."/>
            <person name="Simpson J.R."/>
            <person name="Lauterbach L."/>
            <person name="Steele A.D."/>
            <person name="Gui C."/>
            <person name="Meng S."/>
            <person name="Li G."/>
            <person name="Viehrig K."/>
            <person name="Ye F."/>
            <person name="Su P."/>
            <person name="Kiefer A.F."/>
            <person name="Nichols A."/>
            <person name="Cepeda A.J."/>
            <person name="Yan W."/>
            <person name="Fan B."/>
            <person name="Jiang Y."/>
            <person name="Adhikari A."/>
            <person name="Zheng C.-J."/>
            <person name="Schuster L."/>
            <person name="Cowan T.M."/>
            <person name="Smanski M.J."/>
            <person name="Chevrette M.G."/>
            <person name="De Carvalho L.P.S."/>
            <person name="Shen B."/>
        </authorList>
    </citation>
    <scope>NUCLEOTIDE SEQUENCE [LARGE SCALE GENOMIC DNA]</scope>
    <source>
        <strain evidence="3 4">NPDC013366</strain>
    </source>
</reference>
<dbReference type="NCBIfam" id="TIGR01733">
    <property type="entry name" value="AA-adenyl-dom"/>
    <property type="match status" value="1"/>
</dbReference>
<dbReference type="InterPro" id="IPR045851">
    <property type="entry name" value="AMP-bd_C_sf"/>
</dbReference>
<comment type="caution">
    <text evidence="3">The sequence shown here is derived from an EMBL/GenBank/DDBJ whole genome shotgun (WGS) entry which is preliminary data.</text>
</comment>
<dbReference type="InterPro" id="IPR000873">
    <property type="entry name" value="AMP-dep_synth/lig_dom"/>
</dbReference>
<dbReference type="Proteomes" id="UP001603418">
    <property type="component" value="Unassembled WGS sequence"/>
</dbReference>
<dbReference type="PRINTS" id="PR00154">
    <property type="entry name" value="AMPBINDING"/>
</dbReference>
<evidence type="ECO:0000259" key="1">
    <source>
        <dbReference type="Pfam" id="PF00501"/>
    </source>
</evidence>
<protein>
    <submittedName>
        <fullName evidence="3">Amino acid adenylation domain-containing protein</fullName>
    </submittedName>
</protein>
<evidence type="ECO:0000313" key="4">
    <source>
        <dbReference type="Proteomes" id="UP001603418"/>
    </source>
</evidence>
<dbReference type="PANTHER" id="PTHR45527">
    <property type="entry name" value="NONRIBOSOMAL PEPTIDE SYNTHETASE"/>
    <property type="match status" value="1"/>
</dbReference>
<dbReference type="Gene3D" id="3.40.50.980">
    <property type="match status" value="2"/>
</dbReference>
<proteinExistence type="predicted"/>
<dbReference type="Pfam" id="PF00501">
    <property type="entry name" value="AMP-binding"/>
    <property type="match status" value="1"/>
</dbReference>
<dbReference type="Gene3D" id="3.30.300.30">
    <property type="match status" value="1"/>
</dbReference>
<feature type="domain" description="AMP-dependent synthetase/ligase" evidence="1">
    <location>
        <begin position="33"/>
        <end position="404"/>
    </location>
</feature>
<dbReference type="Gene3D" id="2.30.38.10">
    <property type="entry name" value="Luciferase, Domain 3"/>
    <property type="match status" value="1"/>
</dbReference>
<dbReference type="InterPro" id="IPR010071">
    <property type="entry name" value="AA_adenyl_dom"/>
</dbReference>
<keyword evidence="4" id="KW-1185">Reference proteome</keyword>
<gene>
    <name evidence="3" type="ORF">ACF1HC_40080</name>
</gene>